<feature type="compositionally biased region" description="Low complexity" evidence="1">
    <location>
        <begin position="1"/>
        <end position="11"/>
    </location>
</feature>
<accession>A0A392T1F5</accession>
<organism evidence="2 3">
    <name type="scientific">Trifolium medium</name>
    <dbReference type="NCBI Taxonomy" id="97028"/>
    <lineage>
        <taxon>Eukaryota</taxon>
        <taxon>Viridiplantae</taxon>
        <taxon>Streptophyta</taxon>
        <taxon>Embryophyta</taxon>
        <taxon>Tracheophyta</taxon>
        <taxon>Spermatophyta</taxon>
        <taxon>Magnoliopsida</taxon>
        <taxon>eudicotyledons</taxon>
        <taxon>Gunneridae</taxon>
        <taxon>Pentapetalae</taxon>
        <taxon>rosids</taxon>
        <taxon>fabids</taxon>
        <taxon>Fabales</taxon>
        <taxon>Fabaceae</taxon>
        <taxon>Papilionoideae</taxon>
        <taxon>50 kb inversion clade</taxon>
        <taxon>NPAAA clade</taxon>
        <taxon>Hologalegina</taxon>
        <taxon>IRL clade</taxon>
        <taxon>Trifolieae</taxon>
        <taxon>Trifolium</taxon>
    </lineage>
</organism>
<evidence type="ECO:0000313" key="2">
    <source>
        <dbReference type="EMBL" id="MCI54839.1"/>
    </source>
</evidence>
<dbReference type="Proteomes" id="UP000265520">
    <property type="component" value="Unassembled WGS sequence"/>
</dbReference>
<protein>
    <submittedName>
        <fullName evidence="2">Uncharacterized protein</fullName>
    </submittedName>
</protein>
<sequence>MRAAQTTCARRATTRRESEQDRATLRAAPALAARRAGVQNHTAFHSKNGASRQMLLLAAPEAEHEEIVAV</sequence>
<evidence type="ECO:0000313" key="3">
    <source>
        <dbReference type="Proteomes" id="UP000265520"/>
    </source>
</evidence>
<comment type="caution">
    <text evidence="2">The sequence shown here is derived from an EMBL/GenBank/DDBJ whole genome shotgun (WGS) entry which is preliminary data.</text>
</comment>
<feature type="compositionally biased region" description="Basic and acidic residues" evidence="1">
    <location>
        <begin position="14"/>
        <end position="23"/>
    </location>
</feature>
<name>A0A392T1F5_9FABA</name>
<feature type="region of interest" description="Disordered" evidence="1">
    <location>
        <begin position="1"/>
        <end position="23"/>
    </location>
</feature>
<dbReference type="AlphaFoldDB" id="A0A392T1F5"/>
<evidence type="ECO:0000256" key="1">
    <source>
        <dbReference type="SAM" id="MobiDB-lite"/>
    </source>
</evidence>
<proteinExistence type="predicted"/>
<reference evidence="2 3" key="1">
    <citation type="journal article" date="2018" name="Front. Plant Sci.">
        <title>Red Clover (Trifolium pratense) and Zigzag Clover (T. medium) - A Picture of Genomic Similarities and Differences.</title>
        <authorList>
            <person name="Dluhosova J."/>
            <person name="Istvanek J."/>
            <person name="Nedelnik J."/>
            <person name="Repkova J."/>
        </authorList>
    </citation>
    <scope>NUCLEOTIDE SEQUENCE [LARGE SCALE GENOMIC DNA]</scope>
    <source>
        <strain evidence="3">cv. 10/8</strain>
        <tissue evidence="2">Leaf</tissue>
    </source>
</reference>
<dbReference type="EMBL" id="LXQA010486133">
    <property type="protein sequence ID" value="MCI54839.1"/>
    <property type="molecule type" value="Genomic_DNA"/>
</dbReference>
<keyword evidence="3" id="KW-1185">Reference proteome</keyword>